<proteinExistence type="predicted"/>
<evidence type="ECO:0000313" key="8">
    <source>
        <dbReference type="Proteomes" id="UP000237144"/>
    </source>
</evidence>
<feature type="transmembrane region" description="Helical" evidence="6">
    <location>
        <begin position="298"/>
        <end position="317"/>
    </location>
</feature>
<dbReference type="Pfam" id="PF04479">
    <property type="entry name" value="RTA1"/>
    <property type="match status" value="1"/>
</dbReference>
<accession>A0A2S5BG12</accession>
<feature type="transmembrane region" description="Helical" evidence="6">
    <location>
        <begin position="183"/>
        <end position="205"/>
    </location>
</feature>
<dbReference type="Proteomes" id="UP000237144">
    <property type="component" value="Unassembled WGS sequence"/>
</dbReference>
<dbReference type="PANTHER" id="PTHR31465">
    <property type="entry name" value="PROTEIN RTA1-RELATED"/>
    <property type="match status" value="1"/>
</dbReference>
<feature type="transmembrane region" description="Helical" evidence="6">
    <location>
        <begin position="261"/>
        <end position="278"/>
    </location>
</feature>
<organism evidence="7 8">
    <name type="scientific">Rhodotorula taiwanensis</name>
    <dbReference type="NCBI Taxonomy" id="741276"/>
    <lineage>
        <taxon>Eukaryota</taxon>
        <taxon>Fungi</taxon>
        <taxon>Dikarya</taxon>
        <taxon>Basidiomycota</taxon>
        <taxon>Pucciniomycotina</taxon>
        <taxon>Microbotryomycetes</taxon>
        <taxon>Sporidiobolales</taxon>
        <taxon>Sporidiobolaceae</taxon>
        <taxon>Rhodotorula</taxon>
    </lineage>
</organism>
<keyword evidence="3 6" id="KW-1133">Transmembrane helix</keyword>
<dbReference type="PANTHER" id="PTHR31465:SF1">
    <property type="entry name" value="PROTEIN RTA1-RELATED"/>
    <property type="match status" value="1"/>
</dbReference>
<feature type="region of interest" description="Disordered" evidence="5">
    <location>
        <begin position="326"/>
        <end position="352"/>
    </location>
</feature>
<gene>
    <name evidence="7" type="ORF">BMF94_1331</name>
</gene>
<feature type="transmembrane region" description="Helical" evidence="6">
    <location>
        <begin position="108"/>
        <end position="127"/>
    </location>
</feature>
<evidence type="ECO:0000256" key="5">
    <source>
        <dbReference type="SAM" id="MobiDB-lite"/>
    </source>
</evidence>
<evidence type="ECO:0000256" key="4">
    <source>
        <dbReference type="ARBA" id="ARBA00023136"/>
    </source>
</evidence>
<dbReference type="STRING" id="741276.A0A2S5BG12"/>
<dbReference type="InterPro" id="IPR007568">
    <property type="entry name" value="RTA1"/>
</dbReference>
<feature type="transmembrane region" description="Helical" evidence="6">
    <location>
        <begin position="79"/>
        <end position="101"/>
    </location>
</feature>
<evidence type="ECO:0000313" key="7">
    <source>
        <dbReference type="EMBL" id="POY75708.1"/>
    </source>
</evidence>
<keyword evidence="8" id="KW-1185">Reference proteome</keyword>
<dbReference type="GO" id="GO:0016020">
    <property type="term" value="C:membrane"/>
    <property type="evidence" value="ECO:0007669"/>
    <property type="project" value="UniProtKB-SubCell"/>
</dbReference>
<evidence type="ECO:0000256" key="6">
    <source>
        <dbReference type="SAM" id="Phobius"/>
    </source>
</evidence>
<reference evidence="7 8" key="1">
    <citation type="journal article" date="2018" name="Front. Microbiol.">
        <title>Prospects for Fungal Bioremediation of Acidic Radioactive Waste Sites: Characterization and Genome Sequence of Rhodotorula taiwanensis MD1149.</title>
        <authorList>
            <person name="Tkavc R."/>
            <person name="Matrosova V.Y."/>
            <person name="Grichenko O.E."/>
            <person name="Gostincar C."/>
            <person name="Volpe R.P."/>
            <person name="Klimenkova P."/>
            <person name="Gaidamakova E.K."/>
            <person name="Zhou C.E."/>
            <person name="Stewart B.J."/>
            <person name="Lyman M.G."/>
            <person name="Malfatti S.A."/>
            <person name="Rubinfeld B."/>
            <person name="Courtot M."/>
            <person name="Singh J."/>
            <person name="Dalgard C.L."/>
            <person name="Hamilton T."/>
            <person name="Frey K.G."/>
            <person name="Gunde-Cimerman N."/>
            <person name="Dugan L."/>
            <person name="Daly M.J."/>
        </authorList>
    </citation>
    <scope>NUCLEOTIDE SEQUENCE [LARGE SCALE GENOMIC DNA]</scope>
    <source>
        <strain evidence="7 8">MD1149</strain>
    </source>
</reference>
<keyword evidence="2 6" id="KW-0812">Transmembrane</keyword>
<evidence type="ECO:0000256" key="2">
    <source>
        <dbReference type="ARBA" id="ARBA00022692"/>
    </source>
</evidence>
<dbReference type="OrthoDB" id="3358017at2759"/>
<keyword evidence="4 6" id="KW-0472">Membrane</keyword>
<evidence type="ECO:0000256" key="1">
    <source>
        <dbReference type="ARBA" id="ARBA00004141"/>
    </source>
</evidence>
<feature type="transmembrane region" description="Helical" evidence="6">
    <location>
        <begin position="139"/>
        <end position="162"/>
    </location>
</feature>
<feature type="transmembrane region" description="Helical" evidence="6">
    <location>
        <begin position="217"/>
        <end position="241"/>
    </location>
</feature>
<evidence type="ECO:0000256" key="3">
    <source>
        <dbReference type="ARBA" id="ARBA00022989"/>
    </source>
</evidence>
<sequence>MTTESNWQYQWSDANARATACNSTLQAALSAALLVPKDKGVGYTSEQYLATWACRFSDIPSVAKAAKKLWPTLNSYGYYPSYGFAIFALVAFGISALWHVYQLARSRRWAYVSVIAGSAIELTGWAFRQGAAVNVMNNYIGQLATLTIGPTFFAGGVYALFYAFASTQDRHFMPLLGPKAFSWAIFAIEITTIAIQAAGGVLAAGNGGEAQFRTGTHIMTAGTALQLATSCLFTAFFLIYYRRLSHEIHRPFSLHDHVGQIFWGVLLMEMLFIIRGSYRTAELSEGLFGSVATNQTALILLDAIPMMLVSYLLNAVHPYRTVPKDPRASLRTRRNGSAVSSTGSEAEMKDFV</sequence>
<comment type="subcellular location">
    <subcellularLocation>
        <location evidence="1">Membrane</location>
        <topology evidence="1">Multi-pass membrane protein</topology>
    </subcellularLocation>
</comment>
<feature type="compositionally biased region" description="Polar residues" evidence="5">
    <location>
        <begin position="335"/>
        <end position="344"/>
    </location>
</feature>
<protein>
    <submittedName>
        <fullName evidence="7">Uncharacterized protein</fullName>
    </submittedName>
</protein>
<dbReference type="EMBL" id="PJQD01000013">
    <property type="protein sequence ID" value="POY75708.1"/>
    <property type="molecule type" value="Genomic_DNA"/>
</dbReference>
<dbReference type="AlphaFoldDB" id="A0A2S5BG12"/>
<comment type="caution">
    <text evidence="7">The sequence shown here is derived from an EMBL/GenBank/DDBJ whole genome shotgun (WGS) entry which is preliminary data.</text>
</comment>
<name>A0A2S5BG12_9BASI</name>